<organism evidence="2 3">
    <name type="scientific">Effrenium voratum</name>
    <dbReference type="NCBI Taxonomy" id="2562239"/>
    <lineage>
        <taxon>Eukaryota</taxon>
        <taxon>Sar</taxon>
        <taxon>Alveolata</taxon>
        <taxon>Dinophyceae</taxon>
        <taxon>Suessiales</taxon>
        <taxon>Symbiodiniaceae</taxon>
        <taxon>Effrenium</taxon>
    </lineage>
</organism>
<feature type="region of interest" description="Disordered" evidence="1">
    <location>
        <begin position="272"/>
        <end position="292"/>
    </location>
</feature>
<name>A0AA36ITK3_9DINO</name>
<dbReference type="Proteomes" id="UP001178507">
    <property type="component" value="Unassembled WGS sequence"/>
</dbReference>
<dbReference type="EMBL" id="CAUJNA010002380">
    <property type="protein sequence ID" value="CAJ1392645.1"/>
    <property type="molecule type" value="Genomic_DNA"/>
</dbReference>
<accession>A0AA36ITK3</accession>
<keyword evidence="3" id="KW-1185">Reference proteome</keyword>
<protein>
    <submittedName>
        <fullName evidence="2">Uncharacterized protein</fullName>
    </submittedName>
</protein>
<evidence type="ECO:0000313" key="3">
    <source>
        <dbReference type="Proteomes" id="UP001178507"/>
    </source>
</evidence>
<evidence type="ECO:0000256" key="1">
    <source>
        <dbReference type="SAM" id="MobiDB-lite"/>
    </source>
</evidence>
<dbReference type="AlphaFoldDB" id="A0AA36ITK3"/>
<gene>
    <name evidence="2" type="ORF">EVOR1521_LOCUS17692</name>
</gene>
<feature type="region of interest" description="Disordered" evidence="1">
    <location>
        <begin position="537"/>
        <end position="560"/>
    </location>
</feature>
<proteinExistence type="predicted"/>
<reference evidence="2" key="1">
    <citation type="submission" date="2023-08" db="EMBL/GenBank/DDBJ databases">
        <authorList>
            <person name="Chen Y."/>
            <person name="Shah S."/>
            <person name="Dougan E. K."/>
            <person name="Thang M."/>
            <person name="Chan C."/>
        </authorList>
    </citation>
    <scope>NUCLEOTIDE SEQUENCE</scope>
</reference>
<evidence type="ECO:0000313" key="2">
    <source>
        <dbReference type="EMBL" id="CAJ1392645.1"/>
    </source>
</evidence>
<comment type="caution">
    <text evidence="2">The sequence shown here is derived from an EMBL/GenBank/DDBJ whole genome shotgun (WGS) entry which is preliminary data.</text>
</comment>
<sequence length="560" mass="61720">MAARAIFHGGLGLADLSLHEIPGEWRKAIADGCDWKVIKAVVWKEFPQLLDLVCQSGNTNQSISKQEDELQLINKVKQAITSWPGASAPKWQDVSATVLRSRPKCGPCAPSIFAFVVRFGGSSKMLADTQAYARTCGKGGRELGQETWAILSQEMKSFPDHLRWRHALLKYAYSGVMPITATDAKRAMTNKEVVQKASCAMKLLDQWAAVTEPYANDETKQLVFQRAHGSLEVHLAACALDKKNRTHDKMEDAAQQVLQDFANEIGVALATPSQWGQTQKKPSPKQPPSTNTILREYNDKGVLTNAPAVMASMGFAVGSQVQRGSTVAKIDRVQGDEVRLTVEDSKVFVSAASFIANEWKQYSEPKPQLEVTWLQHSPPSSLDFQHCLVKGKVFEAMAKQCAKLQGWDTLQLFANPKAVKVAQSWPPKKLHLPCASTRIWLIEASKTTADQLPIGTFENYMVVIGSYSKTGAAPGDGFQNPFWLVPRTSEADDANMEVFPSIDVLKTKVIKLDKEIVLPVLRNSGKLAEGDELCLHTEKKDKAQQGEPLRAAPSKRLRTG</sequence>